<dbReference type="Pfam" id="PF13489">
    <property type="entry name" value="Methyltransf_23"/>
    <property type="match status" value="1"/>
</dbReference>
<accession>A0ABY8FBN6</accession>
<evidence type="ECO:0000313" key="5">
    <source>
        <dbReference type="Proteomes" id="UP001209803"/>
    </source>
</evidence>
<dbReference type="EMBL" id="CP120863">
    <property type="protein sequence ID" value="WFE92049.1"/>
    <property type="molecule type" value="Genomic_DNA"/>
</dbReference>
<dbReference type="GO" id="GO:0008168">
    <property type="term" value="F:methyltransferase activity"/>
    <property type="evidence" value="ECO:0007669"/>
    <property type="project" value="UniProtKB-KW"/>
</dbReference>
<reference evidence="4 5" key="1">
    <citation type="submission" date="2023-03" db="EMBL/GenBank/DDBJ databases">
        <title>Roseibium porphyridii sp. nov. and Roseibium rhodosorbium sp. nov. isolated from marine algae, Porphyridium cruentum and Rhodosorus marinus, respectively.</title>
        <authorList>
            <person name="Lee M.W."/>
            <person name="Choi B.J."/>
            <person name="Lee J.K."/>
            <person name="Choi D.G."/>
            <person name="Baek J.H."/>
            <person name="Bayburt H."/>
            <person name="Kim J.M."/>
            <person name="Han D.M."/>
            <person name="Kim K.H."/>
            <person name="Jeon C.O."/>
        </authorList>
    </citation>
    <scope>NUCLEOTIDE SEQUENCE [LARGE SCALE GENOMIC DNA]</scope>
    <source>
        <strain evidence="4 5">KMA01</strain>
    </source>
</reference>
<organism evidence="4 5">
    <name type="scientific">Roseibium porphyridii</name>
    <dbReference type="NCBI Taxonomy" id="2866279"/>
    <lineage>
        <taxon>Bacteria</taxon>
        <taxon>Pseudomonadati</taxon>
        <taxon>Pseudomonadota</taxon>
        <taxon>Alphaproteobacteria</taxon>
        <taxon>Hyphomicrobiales</taxon>
        <taxon>Stappiaceae</taxon>
        <taxon>Roseibium</taxon>
    </lineage>
</organism>
<dbReference type="RefSeq" id="WP_152501137.1">
    <property type="nucleotide sequence ID" value="NZ_CP120863.1"/>
</dbReference>
<protein>
    <submittedName>
        <fullName evidence="4">Class I SAM-dependent methyltransferase</fullName>
    </submittedName>
</protein>
<keyword evidence="2" id="KW-0808">Transferase</keyword>
<evidence type="ECO:0000256" key="1">
    <source>
        <dbReference type="ARBA" id="ARBA00022603"/>
    </source>
</evidence>
<dbReference type="SUPFAM" id="SSF53335">
    <property type="entry name" value="S-adenosyl-L-methionine-dependent methyltransferases"/>
    <property type="match status" value="1"/>
</dbReference>
<dbReference type="InterPro" id="IPR029063">
    <property type="entry name" value="SAM-dependent_MTases_sf"/>
</dbReference>
<keyword evidence="5" id="KW-1185">Reference proteome</keyword>
<dbReference type="GO" id="GO:0032259">
    <property type="term" value="P:methylation"/>
    <property type="evidence" value="ECO:0007669"/>
    <property type="project" value="UniProtKB-KW"/>
</dbReference>
<dbReference type="Gene3D" id="3.40.50.150">
    <property type="entry name" value="Vaccinia Virus protein VP39"/>
    <property type="match status" value="1"/>
</dbReference>
<dbReference type="PANTHER" id="PTHR43464:SF19">
    <property type="entry name" value="UBIQUINONE BIOSYNTHESIS O-METHYLTRANSFERASE, MITOCHONDRIAL"/>
    <property type="match status" value="1"/>
</dbReference>
<dbReference type="Proteomes" id="UP001209803">
    <property type="component" value="Chromosome"/>
</dbReference>
<keyword evidence="3" id="KW-0949">S-adenosyl-L-methionine</keyword>
<dbReference type="CDD" id="cd02440">
    <property type="entry name" value="AdoMet_MTases"/>
    <property type="match status" value="1"/>
</dbReference>
<evidence type="ECO:0000256" key="2">
    <source>
        <dbReference type="ARBA" id="ARBA00022679"/>
    </source>
</evidence>
<sequence>MVTQLINTWTREPLEESGMTAEHTWIWREMISAIDEQDLSGQKVLDFGCNQGGFLRLLYDQRPFASGVGVDLAQKAVDIAEARKDGRPIDYRATSDLAELGEIFDLAFSHEVIYLIEDLARHAEQIASVLKPGSNYYAVTCCHKDSPLWASWRPRIQAFSNINVPDHGVADIAGAFRAHGFDVAVSRFLASALVPLEGPNDYFQSDVERLDCYANWKLMFRMRRL</sequence>
<gene>
    <name evidence="4" type="ORF">K1718_11985</name>
</gene>
<keyword evidence="1 4" id="KW-0489">Methyltransferase</keyword>
<name>A0ABY8FBN6_9HYPH</name>
<proteinExistence type="predicted"/>
<evidence type="ECO:0000313" key="4">
    <source>
        <dbReference type="EMBL" id="WFE92049.1"/>
    </source>
</evidence>
<dbReference type="PANTHER" id="PTHR43464">
    <property type="entry name" value="METHYLTRANSFERASE"/>
    <property type="match status" value="1"/>
</dbReference>
<evidence type="ECO:0000256" key="3">
    <source>
        <dbReference type="ARBA" id="ARBA00022691"/>
    </source>
</evidence>